<reference evidence="2 3" key="1">
    <citation type="submission" date="2016-02" db="EMBL/GenBank/DDBJ databases">
        <title>Complete genome sequence and transcriptome regulation of the pentose utilising yeast Sugiyamaella lignohabitans.</title>
        <authorList>
            <person name="Bellasio M."/>
            <person name="Peymann A."/>
            <person name="Valli M."/>
            <person name="Sipitzky M."/>
            <person name="Graf A."/>
            <person name="Sauer M."/>
            <person name="Marx H."/>
            <person name="Mattanovich D."/>
        </authorList>
    </citation>
    <scope>NUCLEOTIDE SEQUENCE [LARGE SCALE GENOMIC DNA]</scope>
    <source>
        <strain evidence="2 3">CBS 10342</strain>
    </source>
</reference>
<name>A0A167F144_9ASCO</name>
<evidence type="ECO:0000313" key="3">
    <source>
        <dbReference type="Proteomes" id="UP000189580"/>
    </source>
</evidence>
<gene>
    <name evidence="2" type="ORF">AWJ20_2296</name>
</gene>
<accession>A0A167F144</accession>
<evidence type="ECO:0000313" key="2">
    <source>
        <dbReference type="EMBL" id="ANB14691.1"/>
    </source>
</evidence>
<dbReference type="KEGG" id="slb:AWJ20_2296"/>
<sequence>MFSLPEAMVSRTAFSILAASSLRPMCLNIITDESSRAVGLAKPLPAISGADPWTASKMETSSPMLPEGVKPRPPIKPEDKSDMISPYKLGMTMTYSL</sequence>
<evidence type="ECO:0000256" key="1">
    <source>
        <dbReference type="SAM" id="MobiDB-lite"/>
    </source>
</evidence>
<dbReference type="RefSeq" id="XP_018737168.1">
    <property type="nucleotide sequence ID" value="XM_018879233.1"/>
</dbReference>
<dbReference type="AlphaFoldDB" id="A0A167F144"/>
<proteinExistence type="predicted"/>
<dbReference type="OrthoDB" id="10266974at2759"/>
<protein>
    <submittedName>
        <fullName evidence="2">Uncharacterized protein</fullName>
    </submittedName>
</protein>
<feature type="region of interest" description="Disordered" evidence="1">
    <location>
        <begin position="51"/>
        <end position="84"/>
    </location>
</feature>
<dbReference type="Proteomes" id="UP000189580">
    <property type="component" value="Chromosome b"/>
</dbReference>
<dbReference type="GeneID" id="30034191"/>
<keyword evidence="3" id="KW-1185">Reference proteome</keyword>
<dbReference type="EMBL" id="CP014503">
    <property type="protein sequence ID" value="ANB14691.1"/>
    <property type="molecule type" value="Genomic_DNA"/>
</dbReference>
<organism evidence="2 3">
    <name type="scientific">Sugiyamaella lignohabitans</name>
    <dbReference type="NCBI Taxonomy" id="796027"/>
    <lineage>
        <taxon>Eukaryota</taxon>
        <taxon>Fungi</taxon>
        <taxon>Dikarya</taxon>
        <taxon>Ascomycota</taxon>
        <taxon>Saccharomycotina</taxon>
        <taxon>Dipodascomycetes</taxon>
        <taxon>Dipodascales</taxon>
        <taxon>Trichomonascaceae</taxon>
        <taxon>Sugiyamaella</taxon>
    </lineage>
</organism>